<name>A0A3S5Y2P3_RHOH1</name>
<sequence length="180" mass="19321">MKTFGRAAAAAILTTLALLLPGTAVAEVMTAPGAPNSGSAAVEIPGVPFYLPGTLDSRDARIVYLYGEREIARANDTQRAIGVPAEVRSRVLFEMRNALRTYTRVVMSDRITALGLEITDPNMSWEQITARYRARGLDGTALHEAIAESASKSRKGIDEQFGLDPENLPPLPAMRLAPAA</sequence>
<proteinExistence type="predicted"/>
<evidence type="ECO:0000313" key="3">
    <source>
        <dbReference type="EMBL" id="CBH46807.1"/>
    </source>
</evidence>
<dbReference type="Proteomes" id="UP001154400">
    <property type="component" value="Chromosome"/>
</dbReference>
<protein>
    <submittedName>
        <fullName evidence="3">Secreted protein</fullName>
    </submittedName>
</protein>
<evidence type="ECO:0000313" key="4">
    <source>
        <dbReference type="Proteomes" id="UP000006892"/>
    </source>
</evidence>
<reference evidence="3" key="1">
    <citation type="journal article" date="2010" name="PLoS Genet.">
        <title>The genome of a pathogenic rhodococcus: cooptive virulence underpinned by key gene acquisitions.</title>
        <authorList>
            <person name="Letek M."/>
            <person name="Gonzalez P."/>
            <person name="Macarthur I."/>
            <person name="Rodriguez H."/>
            <person name="Freeman T.C."/>
            <person name="Valero-Rello A."/>
            <person name="Blanco M."/>
            <person name="Buckley T."/>
            <person name="Cherevach I."/>
            <person name="Fahey R."/>
            <person name="Hapeshi A."/>
            <person name="Holdstock J."/>
            <person name="Leadon D."/>
            <person name="Navas J."/>
            <person name="Ocampo A."/>
            <person name="Quail M.A."/>
            <person name="Sanders M."/>
            <person name="Scortti M.M."/>
            <person name="Prescott J.F."/>
            <person name="Fogarty U."/>
            <person name="Meijer W.G."/>
            <person name="Parkhill J."/>
            <person name="Bentley S.D."/>
            <person name="Vazquez-Boland J.A."/>
        </authorList>
    </citation>
    <scope>NUCLEOTIDE SEQUENCE [LARGE SCALE GENOMIC DNA]</scope>
    <source>
        <strain evidence="3 4">103S</strain>
    </source>
</reference>
<feature type="chain" id="PRO_5018750905" evidence="2">
    <location>
        <begin position="27"/>
        <end position="180"/>
    </location>
</feature>
<evidence type="ECO:0000256" key="1">
    <source>
        <dbReference type="SAM" id="MobiDB-lite"/>
    </source>
</evidence>
<dbReference type="KEGG" id="req:REQ_06900"/>
<evidence type="ECO:0000256" key="2">
    <source>
        <dbReference type="SAM" id="SignalP"/>
    </source>
</evidence>
<feature type="signal peptide" evidence="2">
    <location>
        <begin position="1"/>
        <end position="26"/>
    </location>
</feature>
<feature type="region of interest" description="Disordered" evidence="1">
    <location>
        <begin position="159"/>
        <end position="180"/>
    </location>
</feature>
<dbReference type="RefSeq" id="WP_013414851.1">
    <property type="nucleotide sequence ID" value="NC_014659.1"/>
</dbReference>
<dbReference type="EMBL" id="FN563149">
    <property type="protein sequence ID" value="CBH46807.1"/>
    <property type="molecule type" value="Genomic_DNA"/>
</dbReference>
<dbReference type="AlphaFoldDB" id="A0A3S5Y2P3"/>
<organism evidence="3">
    <name type="scientific">Rhodococcus hoagii (strain 103S)</name>
    <name type="common">Rhodococcus equi</name>
    <dbReference type="NCBI Taxonomy" id="685727"/>
    <lineage>
        <taxon>Bacteria</taxon>
        <taxon>Bacillati</taxon>
        <taxon>Actinomycetota</taxon>
        <taxon>Actinomycetes</taxon>
        <taxon>Mycobacteriales</taxon>
        <taxon>Nocardiaceae</taxon>
        <taxon>Prescottella</taxon>
    </lineage>
</organism>
<keyword evidence="2" id="KW-0732">Signal</keyword>
<accession>A0A3S5Y2P3</accession>
<gene>
    <name evidence="3" type="ordered locus">REQ_06900</name>
</gene>